<name>A0A7I9V9V4_9ACTN</name>
<dbReference type="AlphaFoldDB" id="A0A7I9V9V4"/>
<keyword evidence="2" id="KW-1185">Reference proteome</keyword>
<dbReference type="EMBL" id="BJOV01000005">
    <property type="protein sequence ID" value="GEE01863.1"/>
    <property type="molecule type" value="Genomic_DNA"/>
</dbReference>
<dbReference type="InterPro" id="IPR023840">
    <property type="entry name" value="T7SS_Rv3446c"/>
</dbReference>
<accession>A0A7I9V9V4</accession>
<sequence length="382" mass="39440">MNGLVVVGAVDLAYGEHDSVVADLLERIDSPTRPACPVGAGRTVVHPTTWGRRRVAAVVRATGASDGVPRAIAIARSHADATITRCAVVETCLLPDTGGHWAVHAVCRRAGEWTIESTLVDLPSDAPTAWASLIGSADIAVIDGADDGRIEAALTSLPSPAGGTVRADRALVARYGGVRRSLRADIDAALAPPPEPAPSGRRRLAVAAVVAGVLALGVAWAAVREHPALAAAVRAERVGGVVVDIPGDWRRSELDDRRVDGSGTRAVFADPDDGSRIVVVVTPLRAGSSRDSVAVSLRNRLAQRGDDVVREFSADASYAGRSVIAYRETPASGSSIAWYVHVAGDRQVSIGCQRGTGDVPIDDACAGAVRSLDPGPEPSSGG</sequence>
<evidence type="ECO:0000313" key="1">
    <source>
        <dbReference type="EMBL" id="GEE01863.1"/>
    </source>
</evidence>
<evidence type="ECO:0008006" key="3">
    <source>
        <dbReference type="Google" id="ProtNLM"/>
    </source>
</evidence>
<comment type="caution">
    <text evidence="1">The sequence shown here is derived from an EMBL/GenBank/DDBJ whole genome shotgun (WGS) entry which is preliminary data.</text>
</comment>
<dbReference type="OrthoDB" id="4412823at2"/>
<dbReference type="NCBIfam" id="TIGR03931">
    <property type="entry name" value="T7SS_Rv3446c"/>
    <property type="match status" value="1"/>
</dbReference>
<evidence type="ECO:0000313" key="2">
    <source>
        <dbReference type="Proteomes" id="UP000444960"/>
    </source>
</evidence>
<gene>
    <name evidence="1" type="ORF">nbrc107696_23090</name>
</gene>
<reference evidence="2" key="1">
    <citation type="submission" date="2019-06" db="EMBL/GenBank/DDBJ databases">
        <title>Gordonia isolated from sludge of a wastewater treatment plant.</title>
        <authorList>
            <person name="Tamura T."/>
            <person name="Aoyama K."/>
            <person name="Kang Y."/>
            <person name="Saito S."/>
            <person name="Akiyama N."/>
            <person name="Yazawa K."/>
            <person name="Gonoi T."/>
            <person name="Mikami Y."/>
        </authorList>
    </citation>
    <scope>NUCLEOTIDE SEQUENCE [LARGE SCALE GENOMIC DNA]</scope>
    <source>
        <strain evidence="2">NBRC 107696</strain>
    </source>
</reference>
<protein>
    <recommendedName>
        <fullName evidence="3">Type VII secretion-associated protein</fullName>
    </recommendedName>
</protein>
<dbReference type="RefSeq" id="WP_161895655.1">
    <property type="nucleotide sequence ID" value="NZ_BJOV01000005.1"/>
</dbReference>
<dbReference type="Proteomes" id="UP000444960">
    <property type="component" value="Unassembled WGS sequence"/>
</dbReference>
<proteinExistence type="predicted"/>
<organism evidence="1 2">
    <name type="scientific">Gordonia spumicola</name>
    <dbReference type="NCBI Taxonomy" id="589161"/>
    <lineage>
        <taxon>Bacteria</taxon>
        <taxon>Bacillati</taxon>
        <taxon>Actinomycetota</taxon>
        <taxon>Actinomycetes</taxon>
        <taxon>Mycobacteriales</taxon>
        <taxon>Gordoniaceae</taxon>
        <taxon>Gordonia</taxon>
    </lineage>
</organism>